<protein>
    <submittedName>
        <fullName evidence="1">Jg3416 protein</fullName>
    </submittedName>
</protein>
<dbReference type="EMBL" id="CAKXAJ010025467">
    <property type="protein sequence ID" value="CAH2239987.1"/>
    <property type="molecule type" value="Genomic_DNA"/>
</dbReference>
<evidence type="ECO:0000313" key="2">
    <source>
        <dbReference type="Proteomes" id="UP000838756"/>
    </source>
</evidence>
<name>A0A8S4RS79_9NEOP</name>
<gene>
    <name evidence="1" type="primary">jg3416</name>
    <name evidence="1" type="ORF">PAEG_LOCUS16620</name>
</gene>
<evidence type="ECO:0000313" key="1">
    <source>
        <dbReference type="EMBL" id="CAH2239987.1"/>
    </source>
</evidence>
<proteinExistence type="predicted"/>
<comment type="caution">
    <text evidence="1">The sequence shown here is derived from an EMBL/GenBank/DDBJ whole genome shotgun (WGS) entry which is preliminary data.</text>
</comment>
<dbReference type="AlphaFoldDB" id="A0A8S4RS79"/>
<sequence length="81" mass="9423">MDYSSGTASSMNNMRPIFGAYAFQGHKRSMIFAFRQGLQGNNMPLYRYKNERCISRRILESGQKVPFENDKMHFGKEYKTG</sequence>
<accession>A0A8S4RS79</accession>
<organism evidence="1 2">
    <name type="scientific">Pararge aegeria aegeria</name>
    <dbReference type="NCBI Taxonomy" id="348720"/>
    <lineage>
        <taxon>Eukaryota</taxon>
        <taxon>Metazoa</taxon>
        <taxon>Ecdysozoa</taxon>
        <taxon>Arthropoda</taxon>
        <taxon>Hexapoda</taxon>
        <taxon>Insecta</taxon>
        <taxon>Pterygota</taxon>
        <taxon>Neoptera</taxon>
        <taxon>Endopterygota</taxon>
        <taxon>Lepidoptera</taxon>
        <taxon>Glossata</taxon>
        <taxon>Ditrysia</taxon>
        <taxon>Papilionoidea</taxon>
        <taxon>Nymphalidae</taxon>
        <taxon>Satyrinae</taxon>
        <taxon>Satyrini</taxon>
        <taxon>Parargina</taxon>
        <taxon>Pararge</taxon>
    </lineage>
</organism>
<keyword evidence="2" id="KW-1185">Reference proteome</keyword>
<reference evidence="1" key="1">
    <citation type="submission" date="2022-03" db="EMBL/GenBank/DDBJ databases">
        <authorList>
            <person name="Lindestad O."/>
        </authorList>
    </citation>
    <scope>NUCLEOTIDE SEQUENCE</scope>
</reference>
<dbReference type="Proteomes" id="UP000838756">
    <property type="component" value="Unassembled WGS sequence"/>
</dbReference>